<feature type="compositionally biased region" description="Polar residues" evidence="5">
    <location>
        <begin position="593"/>
        <end position="604"/>
    </location>
</feature>
<dbReference type="GO" id="GO:0016020">
    <property type="term" value="C:membrane"/>
    <property type="evidence" value="ECO:0007669"/>
    <property type="project" value="UniProtKB-SubCell"/>
</dbReference>
<comment type="caution">
    <text evidence="8">The sequence shown here is derived from an EMBL/GenBank/DDBJ whole genome shotgun (WGS) entry which is preliminary data.</text>
</comment>
<dbReference type="PROSITE" id="PS50850">
    <property type="entry name" value="MFS"/>
    <property type="match status" value="1"/>
</dbReference>
<accession>A0A419PLX9</accession>
<feature type="transmembrane region" description="Helical" evidence="6">
    <location>
        <begin position="46"/>
        <end position="69"/>
    </location>
</feature>
<reference evidence="8 9" key="1">
    <citation type="journal article" date="2018" name="Biotechnol. Adv.">
        <title>Improved genomic resources and new bioinformatic workflow for the carcinogenic parasite Clonorchis sinensis: Biotechnological implications.</title>
        <authorList>
            <person name="Wang D."/>
            <person name="Korhonen P.K."/>
            <person name="Gasser R.B."/>
            <person name="Young N.D."/>
        </authorList>
    </citation>
    <scope>NUCLEOTIDE SEQUENCE [LARGE SCALE GENOMIC DNA]</scope>
    <source>
        <strain evidence="8">Cs-k2</strain>
    </source>
</reference>
<dbReference type="STRING" id="79923.A0A419PLX9"/>
<dbReference type="InterPro" id="IPR020846">
    <property type="entry name" value="MFS_dom"/>
</dbReference>
<organism evidence="8 9">
    <name type="scientific">Clonorchis sinensis</name>
    <name type="common">Chinese liver fluke</name>
    <dbReference type="NCBI Taxonomy" id="79923"/>
    <lineage>
        <taxon>Eukaryota</taxon>
        <taxon>Metazoa</taxon>
        <taxon>Spiralia</taxon>
        <taxon>Lophotrochozoa</taxon>
        <taxon>Platyhelminthes</taxon>
        <taxon>Trematoda</taxon>
        <taxon>Digenea</taxon>
        <taxon>Opisthorchiida</taxon>
        <taxon>Opisthorchiata</taxon>
        <taxon>Opisthorchiidae</taxon>
        <taxon>Clonorchis</taxon>
    </lineage>
</organism>
<dbReference type="InterPro" id="IPR005828">
    <property type="entry name" value="MFS_sugar_transport-like"/>
</dbReference>
<feature type="region of interest" description="Disordered" evidence="5">
    <location>
        <begin position="582"/>
        <end position="604"/>
    </location>
</feature>
<evidence type="ECO:0000256" key="4">
    <source>
        <dbReference type="ARBA" id="ARBA00023136"/>
    </source>
</evidence>
<dbReference type="AlphaFoldDB" id="A0A419PLX9"/>
<feature type="transmembrane region" description="Helical" evidence="6">
    <location>
        <begin position="463"/>
        <end position="484"/>
    </location>
</feature>
<protein>
    <submittedName>
        <fullName evidence="8">Solute carrier 22 member 2</fullName>
    </submittedName>
</protein>
<name>A0A419PLX9_CLOSI</name>
<dbReference type="EMBL" id="NIRI02000056">
    <property type="protein sequence ID" value="KAG5445421.1"/>
    <property type="molecule type" value="Genomic_DNA"/>
</dbReference>
<gene>
    <name evidence="8" type="ORF">CSKR_104687</name>
</gene>
<reference evidence="8 9" key="2">
    <citation type="journal article" date="2021" name="Genomics">
        <title>High-quality reference genome for Clonorchis sinensis.</title>
        <authorList>
            <person name="Young N.D."/>
            <person name="Stroehlein A.J."/>
            <person name="Kinkar L."/>
            <person name="Wang T."/>
            <person name="Sohn W.M."/>
            <person name="Chang B.C.H."/>
            <person name="Kaur P."/>
            <person name="Weisz D."/>
            <person name="Dudchenko O."/>
            <person name="Aiden E.L."/>
            <person name="Korhonen P.K."/>
            <person name="Gasser R.B."/>
        </authorList>
    </citation>
    <scope>NUCLEOTIDE SEQUENCE [LARGE SCALE GENOMIC DNA]</scope>
    <source>
        <strain evidence="8">Cs-k2</strain>
    </source>
</reference>
<keyword evidence="4 6" id="KW-0472">Membrane</keyword>
<evidence type="ECO:0000259" key="7">
    <source>
        <dbReference type="PROSITE" id="PS50850"/>
    </source>
</evidence>
<feature type="transmembrane region" description="Helical" evidence="6">
    <location>
        <begin position="302"/>
        <end position="321"/>
    </location>
</feature>
<evidence type="ECO:0000313" key="8">
    <source>
        <dbReference type="EMBL" id="KAG5445421.1"/>
    </source>
</evidence>
<feature type="transmembrane region" description="Helical" evidence="6">
    <location>
        <begin position="430"/>
        <end position="451"/>
    </location>
</feature>
<keyword evidence="9" id="KW-1185">Reference proteome</keyword>
<dbReference type="GO" id="GO:0022857">
    <property type="term" value="F:transmembrane transporter activity"/>
    <property type="evidence" value="ECO:0007669"/>
    <property type="project" value="InterPro"/>
</dbReference>
<dbReference type="SUPFAM" id="SSF103473">
    <property type="entry name" value="MFS general substrate transporter"/>
    <property type="match status" value="1"/>
</dbReference>
<evidence type="ECO:0000256" key="6">
    <source>
        <dbReference type="SAM" id="Phobius"/>
    </source>
</evidence>
<feature type="domain" description="Major facilitator superfamily (MFS) profile" evidence="7">
    <location>
        <begin position="135"/>
        <end position="578"/>
    </location>
</feature>
<feature type="transmembrane region" description="Helical" evidence="6">
    <location>
        <begin position="402"/>
        <end position="424"/>
    </location>
</feature>
<keyword evidence="3 6" id="KW-1133">Transmembrane helix</keyword>
<dbReference type="InterPro" id="IPR036259">
    <property type="entry name" value="MFS_trans_sf"/>
</dbReference>
<dbReference type="Pfam" id="PF00083">
    <property type="entry name" value="Sugar_tr"/>
    <property type="match status" value="1"/>
</dbReference>
<feature type="compositionally biased region" description="Basic and acidic residues" evidence="5">
    <location>
        <begin position="582"/>
        <end position="591"/>
    </location>
</feature>
<feature type="transmembrane region" description="Helical" evidence="6">
    <location>
        <begin position="184"/>
        <end position="204"/>
    </location>
</feature>
<feature type="transmembrane region" description="Helical" evidence="6">
    <location>
        <begin position="557"/>
        <end position="575"/>
    </location>
</feature>
<dbReference type="OrthoDB" id="6234367at2759"/>
<evidence type="ECO:0000256" key="1">
    <source>
        <dbReference type="ARBA" id="ARBA00004141"/>
    </source>
</evidence>
<dbReference type="Proteomes" id="UP000286415">
    <property type="component" value="Unassembled WGS sequence"/>
</dbReference>
<dbReference type="Gene3D" id="1.20.1250.20">
    <property type="entry name" value="MFS general substrate transporter like domains"/>
    <property type="match status" value="1"/>
</dbReference>
<keyword evidence="2 6" id="KW-0812">Transmembrane</keyword>
<feature type="transmembrane region" description="Helical" evidence="6">
    <location>
        <begin position="216"/>
        <end position="233"/>
    </location>
</feature>
<evidence type="ECO:0000256" key="3">
    <source>
        <dbReference type="ARBA" id="ARBA00022989"/>
    </source>
</evidence>
<sequence>MFQLFQLIVLSQTSQKLSTTAKRMLDMVPTFHVDTVLEKIVGPCGLWQWSIAVLLAVSTASLSTFPVFANSFSPHRCRMEDSAEEYFAAQNFKFDYVASRIGPWYTNAGIRINSVGENDIGCVRYQLDWSRVNLIAFFDPNSTFVRTENLTVEQCPLGYVHQESAMHYPGNVIIDFDTRCAKSWLAPLGTSVYMLGMLFGFIFGGWFGDRFGRRPTLLGFSIFELCCGVWTCLSPNYVSYVLARFLMAIGNTAQINVSSVLVIELTVARYRSVLTAPLSLGINFIHRGLMAFEAYMIPQWRWLHLAVMSPNFLSVLYFFYLPESPRWLVANNRPNEAIKVLQTGCRVNKWKSVEAVADNFENVLPTAEGFDNQIGDQTSRRSTDKQKSVILKPFSTPRLAKTTLLCCFIVTGIVMSFFGLLLYASEVRTIVYLAAFWNASSSVPAILLSSLIYRYTKRRRLPLACIIGLSSFTLIFGGLFTTFGHLRSDLLLTVCSNIALVLLNSSLCMCYVYVPELFPSDIRTNAFGTVLGLARIGSIICSFVNELDRYVKHGVPLLVYSIVLVVVWLSIFLMQDTSGENLPDRGDEKPSYDCTSITQPTDST</sequence>
<proteinExistence type="predicted"/>
<dbReference type="PANTHER" id="PTHR24064">
    <property type="entry name" value="SOLUTE CARRIER FAMILY 22 MEMBER"/>
    <property type="match status" value="1"/>
</dbReference>
<feature type="transmembrane region" description="Helical" evidence="6">
    <location>
        <begin position="526"/>
        <end position="545"/>
    </location>
</feature>
<evidence type="ECO:0000256" key="5">
    <source>
        <dbReference type="SAM" id="MobiDB-lite"/>
    </source>
</evidence>
<evidence type="ECO:0000313" key="9">
    <source>
        <dbReference type="Proteomes" id="UP000286415"/>
    </source>
</evidence>
<evidence type="ECO:0000256" key="2">
    <source>
        <dbReference type="ARBA" id="ARBA00022692"/>
    </source>
</evidence>
<comment type="subcellular location">
    <subcellularLocation>
        <location evidence="1">Membrane</location>
        <topology evidence="1">Multi-pass membrane protein</topology>
    </subcellularLocation>
</comment>
<feature type="transmembrane region" description="Helical" evidence="6">
    <location>
        <begin position="245"/>
        <end position="268"/>
    </location>
</feature>
<dbReference type="InParanoid" id="A0A419PLX9"/>